<dbReference type="EMBL" id="CP081294">
    <property type="protein sequence ID" value="QZD95485.1"/>
    <property type="molecule type" value="Genomic_DNA"/>
</dbReference>
<dbReference type="CDD" id="cd14789">
    <property type="entry name" value="Tiki"/>
    <property type="match status" value="1"/>
</dbReference>
<reference evidence="1 2" key="1">
    <citation type="submission" date="2021-08" db="EMBL/GenBank/DDBJ databases">
        <title>Comparative Genomics Analysis of the Genus Qipengyuania Reveals Extensive Genetic Diversity and Metabolic Versatility, Including the Description of Fifteen Novel Species.</title>
        <authorList>
            <person name="Liu Y."/>
        </authorList>
    </citation>
    <scope>NUCLEOTIDE SEQUENCE [LARGE SCALE GENOMIC DNA]</scope>
    <source>
        <strain evidence="1 2">1NDH1</strain>
    </source>
</reference>
<dbReference type="PANTHER" id="PTHR40590">
    <property type="entry name" value="CYTOPLASMIC PROTEIN-RELATED"/>
    <property type="match status" value="1"/>
</dbReference>
<dbReference type="Proteomes" id="UP000824321">
    <property type="component" value="Chromosome"/>
</dbReference>
<name>A0ABX9A2J4_9SPHN</name>
<dbReference type="RefSeq" id="WP_221431224.1">
    <property type="nucleotide sequence ID" value="NZ_CP081294.1"/>
</dbReference>
<sequence>MTARFLFPFLAAFLLASCDSPDEPSAVSLAQGYPALWQVENADGETEAWLYGTIHALPADVAWRSAEFEKVAGQADFLVVEAAGLDDTAGLAALFGRISADEPPQQGLVARLDPALRDTFKEFADEKDLSVAALDGLESWAAALAIARAASTGDTRNGIDRILIDEFADEPIGELEGPERQLAIFDDLPEAEQRDLLNAVVEEATLGDEGVQALAVAWKSGDLDTLEARSRQGMLSDPELREALLVERNRYWAAQLDMLLAQEKRPLIAVGAAHLVGPDGLPAFLEARGYVVRRIQ</sequence>
<dbReference type="InterPro" id="IPR002816">
    <property type="entry name" value="TraB/PrgY/GumN_fam"/>
</dbReference>
<keyword evidence="2" id="KW-1185">Reference proteome</keyword>
<protein>
    <submittedName>
        <fullName evidence="1">TraB/GumN family protein</fullName>
    </submittedName>
</protein>
<dbReference type="Pfam" id="PF01963">
    <property type="entry name" value="TraB_PrgY_gumN"/>
    <property type="match status" value="1"/>
</dbReference>
<proteinExistence type="predicted"/>
<dbReference type="InterPro" id="IPR047111">
    <property type="entry name" value="YbaP-like"/>
</dbReference>
<evidence type="ECO:0000313" key="2">
    <source>
        <dbReference type="Proteomes" id="UP000824321"/>
    </source>
</evidence>
<accession>A0ABX9A2J4</accession>
<gene>
    <name evidence="1" type="ORF">K3136_01785</name>
</gene>
<evidence type="ECO:0000313" key="1">
    <source>
        <dbReference type="EMBL" id="QZD95485.1"/>
    </source>
</evidence>
<dbReference type="PROSITE" id="PS51257">
    <property type="entry name" value="PROKAR_LIPOPROTEIN"/>
    <property type="match status" value="1"/>
</dbReference>
<dbReference type="PANTHER" id="PTHR40590:SF1">
    <property type="entry name" value="CYTOPLASMIC PROTEIN"/>
    <property type="match status" value="1"/>
</dbReference>
<organism evidence="1 2">
    <name type="scientific">Qipengyuania gelatinilytica</name>
    <dbReference type="NCBI Taxonomy" id="2867231"/>
    <lineage>
        <taxon>Bacteria</taxon>
        <taxon>Pseudomonadati</taxon>
        <taxon>Pseudomonadota</taxon>
        <taxon>Alphaproteobacteria</taxon>
        <taxon>Sphingomonadales</taxon>
        <taxon>Erythrobacteraceae</taxon>
        <taxon>Qipengyuania</taxon>
    </lineage>
</organism>